<gene>
    <name evidence="5" type="ORF">V5O48_018734</name>
</gene>
<comment type="similarity">
    <text evidence="1">Belongs to the glycosyltransferase 8 family.</text>
</comment>
<evidence type="ECO:0000256" key="4">
    <source>
        <dbReference type="ARBA" id="ARBA00022723"/>
    </source>
</evidence>
<feature type="non-terminal residue" evidence="5">
    <location>
        <position position="538"/>
    </location>
</feature>
<evidence type="ECO:0000313" key="6">
    <source>
        <dbReference type="Proteomes" id="UP001465976"/>
    </source>
</evidence>
<dbReference type="InterPro" id="IPR029063">
    <property type="entry name" value="SAM-dependent_MTases_sf"/>
</dbReference>
<evidence type="ECO:0000256" key="1">
    <source>
        <dbReference type="ARBA" id="ARBA00006351"/>
    </source>
</evidence>
<sequence>MTRYEFTPTQDWFSFNTSIWDPFVDELRSTINNDHPPRALEIGSWEGRSAVYLLEKLCNTPTSELVCIDHFDLHRTPAGRARYEKIQRNLSITGHPFRIIDEFSVPGLYRLLEEEIEKAAGGFDFVYIDGSHEADDTFLDAELAWRLTRPGAIVIFDDYEWSTEPLDSIHHPKRGIDAFLTLHKDECEVLHKGYQIIVRKTREMRIGFLTKKGSMDIYGEAPINVALCTDSAYAGPTAVAITSAIGATVDKRMSFYVVDCGLMNDDKEKLKSSSSDRVTINFIELPVQSRGRCDPTWAKIDALAHLPVERVLFLDSDILVRHDLSDLWKLDLQRKVFAAARDIGFPMGHEGVERRAYFNAGVMLIDVTRIRFRLPSLLDFIEVRPQTTHKDQDALNDFFHDDWLEISVDWNATGLGTYATRISAERTAVWPNGELEGLNQTAKIVHFTGPVHPGLTRILDEYNQPWASKPWGFTGAPGHPFAKDWYAALQKTDWMNWLASEDHKHEMEEAERSIVKEGLDLVQQRITAAQAEMYGRDG</sequence>
<evidence type="ECO:0008006" key="7">
    <source>
        <dbReference type="Google" id="ProtNLM"/>
    </source>
</evidence>
<evidence type="ECO:0000256" key="2">
    <source>
        <dbReference type="ARBA" id="ARBA00022676"/>
    </source>
</evidence>
<name>A0ABR3EKB2_9AGAR</name>
<dbReference type="Gene3D" id="3.90.550.10">
    <property type="entry name" value="Spore Coat Polysaccharide Biosynthesis Protein SpsA, Chain A"/>
    <property type="match status" value="1"/>
</dbReference>
<organism evidence="5 6">
    <name type="scientific">Marasmius crinis-equi</name>
    <dbReference type="NCBI Taxonomy" id="585013"/>
    <lineage>
        <taxon>Eukaryota</taxon>
        <taxon>Fungi</taxon>
        <taxon>Dikarya</taxon>
        <taxon>Basidiomycota</taxon>
        <taxon>Agaricomycotina</taxon>
        <taxon>Agaricomycetes</taxon>
        <taxon>Agaricomycetidae</taxon>
        <taxon>Agaricales</taxon>
        <taxon>Marasmiineae</taxon>
        <taxon>Marasmiaceae</taxon>
        <taxon>Marasmius</taxon>
    </lineage>
</organism>
<dbReference type="PANTHER" id="PTHR13778">
    <property type="entry name" value="GLYCOSYLTRANSFERASE 8 DOMAIN-CONTAINING PROTEIN"/>
    <property type="match status" value="1"/>
</dbReference>
<accession>A0ABR3EKB2</accession>
<dbReference type="PANTHER" id="PTHR13778:SF47">
    <property type="entry name" value="LIPOPOLYSACCHARIDE 1,3-GALACTOSYLTRANSFERASE"/>
    <property type="match status" value="1"/>
</dbReference>
<protein>
    <recommendedName>
        <fullName evidence="7">Glycosyltransferase family 8 protein</fullName>
    </recommendedName>
</protein>
<dbReference type="InterPro" id="IPR029044">
    <property type="entry name" value="Nucleotide-diphossugar_trans"/>
</dbReference>
<dbReference type="EMBL" id="JBAHYK010003643">
    <property type="protein sequence ID" value="KAL0563337.1"/>
    <property type="molecule type" value="Genomic_DNA"/>
</dbReference>
<keyword evidence="3" id="KW-0808">Transferase</keyword>
<keyword evidence="2" id="KW-0328">Glycosyltransferase</keyword>
<dbReference type="InterPro" id="IPR002495">
    <property type="entry name" value="Glyco_trans_8"/>
</dbReference>
<keyword evidence="4" id="KW-0479">Metal-binding</keyword>
<dbReference type="Gene3D" id="3.40.50.150">
    <property type="entry name" value="Vaccinia Virus protein VP39"/>
    <property type="match status" value="1"/>
</dbReference>
<comment type="caution">
    <text evidence="5">The sequence shown here is derived from an EMBL/GenBank/DDBJ whole genome shotgun (WGS) entry which is preliminary data.</text>
</comment>
<keyword evidence="6" id="KW-1185">Reference proteome</keyword>
<dbReference type="Pfam" id="PF01501">
    <property type="entry name" value="Glyco_transf_8"/>
    <property type="match status" value="1"/>
</dbReference>
<reference evidence="5 6" key="1">
    <citation type="submission" date="2024-02" db="EMBL/GenBank/DDBJ databases">
        <title>A draft genome for the cacao thread blight pathogen Marasmius crinis-equi.</title>
        <authorList>
            <person name="Cohen S.P."/>
            <person name="Baruah I.K."/>
            <person name="Amoako-Attah I."/>
            <person name="Bukari Y."/>
            <person name="Meinhardt L.W."/>
            <person name="Bailey B.A."/>
        </authorList>
    </citation>
    <scope>NUCLEOTIDE SEQUENCE [LARGE SCALE GENOMIC DNA]</scope>
    <source>
        <strain evidence="5 6">GH-76</strain>
    </source>
</reference>
<dbReference type="InterPro" id="IPR050748">
    <property type="entry name" value="Glycosyltrans_8_dom-fam"/>
</dbReference>
<dbReference type="SUPFAM" id="SSF53335">
    <property type="entry name" value="S-adenosyl-L-methionine-dependent methyltransferases"/>
    <property type="match status" value="1"/>
</dbReference>
<proteinExistence type="inferred from homology"/>
<dbReference type="Pfam" id="PF13578">
    <property type="entry name" value="Methyltransf_24"/>
    <property type="match status" value="1"/>
</dbReference>
<evidence type="ECO:0000313" key="5">
    <source>
        <dbReference type="EMBL" id="KAL0563337.1"/>
    </source>
</evidence>
<dbReference type="SUPFAM" id="SSF53448">
    <property type="entry name" value="Nucleotide-diphospho-sugar transferases"/>
    <property type="match status" value="1"/>
</dbReference>
<evidence type="ECO:0000256" key="3">
    <source>
        <dbReference type="ARBA" id="ARBA00022679"/>
    </source>
</evidence>
<dbReference type="Proteomes" id="UP001465976">
    <property type="component" value="Unassembled WGS sequence"/>
</dbReference>